<dbReference type="InterPro" id="IPR050951">
    <property type="entry name" value="Retrovirus_Pol_polyprotein"/>
</dbReference>
<dbReference type="Pfam" id="PF00665">
    <property type="entry name" value="rve"/>
    <property type="match status" value="1"/>
</dbReference>
<dbReference type="GO" id="GO:0015074">
    <property type="term" value="P:DNA integration"/>
    <property type="evidence" value="ECO:0007669"/>
    <property type="project" value="InterPro"/>
</dbReference>
<proteinExistence type="predicted"/>
<keyword evidence="1" id="KW-0694">RNA-binding</keyword>
<dbReference type="Gene3D" id="3.30.420.10">
    <property type="entry name" value="Ribonuclease H-like superfamily/Ribonuclease H"/>
    <property type="match status" value="1"/>
</dbReference>
<dbReference type="PROSITE" id="PS50994">
    <property type="entry name" value="INTEGRASE"/>
    <property type="match status" value="1"/>
</dbReference>
<evidence type="ECO:0000259" key="2">
    <source>
        <dbReference type="PROSITE" id="PS50994"/>
    </source>
</evidence>
<dbReference type="InterPro" id="IPR012337">
    <property type="entry name" value="RNaseH-like_sf"/>
</dbReference>
<gene>
    <name evidence="3" type="ORF">O181_048676</name>
</gene>
<dbReference type="InterPro" id="IPR001584">
    <property type="entry name" value="Integrase_cat-core"/>
</dbReference>
<dbReference type="OrthoDB" id="2505288at2759"/>
<comment type="caution">
    <text evidence="3">The sequence shown here is derived from an EMBL/GenBank/DDBJ whole genome shotgun (WGS) entry which is preliminary data.</text>
</comment>
<evidence type="ECO:0000256" key="1">
    <source>
        <dbReference type="ARBA" id="ARBA00022884"/>
    </source>
</evidence>
<feature type="domain" description="Integrase catalytic" evidence="2">
    <location>
        <begin position="179"/>
        <end position="338"/>
    </location>
</feature>
<organism evidence="3 4">
    <name type="scientific">Austropuccinia psidii MF-1</name>
    <dbReference type="NCBI Taxonomy" id="1389203"/>
    <lineage>
        <taxon>Eukaryota</taxon>
        <taxon>Fungi</taxon>
        <taxon>Dikarya</taxon>
        <taxon>Basidiomycota</taxon>
        <taxon>Pucciniomycotina</taxon>
        <taxon>Pucciniomycetes</taxon>
        <taxon>Pucciniales</taxon>
        <taxon>Sphaerophragmiaceae</taxon>
        <taxon>Austropuccinia</taxon>
    </lineage>
</organism>
<evidence type="ECO:0000313" key="4">
    <source>
        <dbReference type="Proteomes" id="UP000765509"/>
    </source>
</evidence>
<dbReference type="SUPFAM" id="SSF56672">
    <property type="entry name" value="DNA/RNA polymerases"/>
    <property type="match status" value="1"/>
</dbReference>
<dbReference type="Proteomes" id="UP000765509">
    <property type="component" value="Unassembled WGS sequence"/>
</dbReference>
<dbReference type="InterPro" id="IPR043502">
    <property type="entry name" value="DNA/RNA_pol_sf"/>
</dbReference>
<dbReference type="PANTHER" id="PTHR37984">
    <property type="entry name" value="PROTEIN CBG26694"/>
    <property type="match status" value="1"/>
</dbReference>
<reference evidence="3" key="1">
    <citation type="submission" date="2021-03" db="EMBL/GenBank/DDBJ databases">
        <title>Draft genome sequence of rust myrtle Austropuccinia psidii MF-1, a brazilian biotype.</title>
        <authorList>
            <person name="Quecine M.C."/>
            <person name="Pachon D.M.R."/>
            <person name="Bonatelli M.L."/>
            <person name="Correr F.H."/>
            <person name="Franceschini L.M."/>
            <person name="Leite T.F."/>
            <person name="Margarido G.R.A."/>
            <person name="Almeida C.A."/>
            <person name="Ferrarezi J.A."/>
            <person name="Labate C.A."/>
        </authorList>
    </citation>
    <scope>NUCLEOTIDE SEQUENCE</scope>
    <source>
        <strain evidence="3">MF-1</strain>
    </source>
</reference>
<dbReference type="Gene3D" id="3.30.70.270">
    <property type="match status" value="1"/>
</dbReference>
<evidence type="ECO:0000313" key="3">
    <source>
        <dbReference type="EMBL" id="MBW0508961.1"/>
    </source>
</evidence>
<accession>A0A9Q3HKM2</accession>
<dbReference type="Pfam" id="PF17921">
    <property type="entry name" value="Integrase_H2C2"/>
    <property type="match status" value="1"/>
</dbReference>
<dbReference type="EMBL" id="AVOT02020651">
    <property type="protein sequence ID" value="MBW0508961.1"/>
    <property type="molecule type" value="Genomic_DNA"/>
</dbReference>
<name>A0A9Q3HKM2_9BASI</name>
<dbReference type="GO" id="GO:0003723">
    <property type="term" value="F:RNA binding"/>
    <property type="evidence" value="ECO:0007669"/>
    <property type="project" value="UniProtKB-KW"/>
</dbReference>
<dbReference type="SUPFAM" id="SSF53098">
    <property type="entry name" value="Ribonuclease H-like"/>
    <property type="match status" value="1"/>
</dbReference>
<dbReference type="GO" id="GO:0005634">
    <property type="term" value="C:nucleus"/>
    <property type="evidence" value="ECO:0007669"/>
    <property type="project" value="UniProtKB-ARBA"/>
</dbReference>
<dbReference type="PANTHER" id="PTHR37984:SF15">
    <property type="entry name" value="INTEGRASE CATALYTIC DOMAIN-CONTAINING PROTEIN"/>
    <property type="match status" value="1"/>
</dbReference>
<dbReference type="InterPro" id="IPR041588">
    <property type="entry name" value="Integrase_H2C2"/>
</dbReference>
<dbReference type="Gene3D" id="1.10.340.70">
    <property type="match status" value="1"/>
</dbReference>
<dbReference type="AlphaFoldDB" id="A0A9Q3HKM2"/>
<protein>
    <recommendedName>
        <fullName evidence="2">Integrase catalytic domain-containing protein</fullName>
    </recommendedName>
</protein>
<keyword evidence="4" id="KW-1185">Reference proteome</keyword>
<sequence length="362" mass="41224">MAVVSTQLCHLGSQMLLPLVNDIFQDLLDVFVLVHLDEITVFSKSEEEHVTHVSTALTRLTANNLFAKASIMMALLKVSRWTKQRQDYSPDSSSQLILFKDWVVVPNDPTIQLSIIQKRHDSPPAGNPGQEKTLKLVKQDFHWSGMTQCIKDYVSSCQQCSKNKNIHHKKFGLLKPLPITNGPWICLSMDFITKLPLSNSFDIILVIVDEFSKTAVFIPKMSSISSLDLAQLFIKNICSKNGLPSRIVRDRGPLFVSFFWTNLCQQHKISRDVSTAYHPETDGKTERVKQIVEHYLWMYVSYHQDDYNTWLPLAEFAYNNSDHSSTKKSSFLTVYGRDQQFDSVQISQSNCSGKLSTKIKSV</sequence>
<dbReference type="InterPro" id="IPR043128">
    <property type="entry name" value="Rev_trsase/Diguanyl_cyclase"/>
</dbReference>
<dbReference type="InterPro" id="IPR036397">
    <property type="entry name" value="RNaseH_sf"/>
</dbReference>